<comment type="caution">
    <text evidence="1">The sequence shown here is derived from an EMBL/GenBank/DDBJ whole genome shotgun (WGS) entry which is preliminary data.</text>
</comment>
<organism evidence="1 2">
    <name type="scientific">Pseudonocardia yunnanensis</name>
    <dbReference type="NCBI Taxonomy" id="58107"/>
    <lineage>
        <taxon>Bacteria</taxon>
        <taxon>Bacillati</taxon>
        <taxon>Actinomycetota</taxon>
        <taxon>Actinomycetes</taxon>
        <taxon>Pseudonocardiales</taxon>
        <taxon>Pseudonocardiaceae</taxon>
        <taxon>Pseudonocardia</taxon>
    </lineage>
</organism>
<proteinExistence type="predicted"/>
<protein>
    <submittedName>
        <fullName evidence="1">Uncharacterized protein</fullName>
    </submittedName>
</protein>
<dbReference type="Proteomes" id="UP001597114">
    <property type="component" value="Unassembled WGS sequence"/>
</dbReference>
<name>A0ABW4F356_9PSEU</name>
<accession>A0ABW4F356</accession>
<evidence type="ECO:0000313" key="1">
    <source>
        <dbReference type="EMBL" id="MFD1521357.1"/>
    </source>
</evidence>
<keyword evidence="2" id="KW-1185">Reference proteome</keyword>
<evidence type="ECO:0000313" key="2">
    <source>
        <dbReference type="Proteomes" id="UP001597114"/>
    </source>
</evidence>
<dbReference type="RefSeq" id="WP_344730224.1">
    <property type="nucleotide sequence ID" value="NZ_BAAAUS010000065.1"/>
</dbReference>
<gene>
    <name evidence="1" type="ORF">ACFSJD_27915</name>
</gene>
<sequence>MQSRRGADPAAPGRIDRIALRMLEDPHDAKHVAQGVIIQLWTALAWFARTTGDLEEVAASR</sequence>
<reference evidence="2" key="1">
    <citation type="journal article" date="2019" name="Int. J. Syst. Evol. Microbiol.">
        <title>The Global Catalogue of Microorganisms (GCM) 10K type strain sequencing project: providing services to taxonomists for standard genome sequencing and annotation.</title>
        <authorList>
            <consortium name="The Broad Institute Genomics Platform"/>
            <consortium name="The Broad Institute Genome Sequencing Center for Infectious Disease"/>
            <person name="Wu L."/>
            <person name="Ma J."/>
        </authorList>
    </citation>
    <scope>NUCLEOTIDE SEQUENCE [LARGE SCALE GENOMIC DNA]</scope>
    <source>
        <strain evidence="2">CCM 7043</strain>
    </source>
</reference>
<dbReference type="EMBL" id="JBHUCO010000033">
    <property type="protein sequence ID" value="MFD1521357.1"/>
    <property type="molecule type" value="Genomic_DNA"/>
</dbReference>